<dbReference type="InterPro" id="IPR036590">
    <property type="entry name" value="SRAP-like"/>
</dbReference>
<dbReference type="Gene3D" id="3.90.1680.10">
    <property type="entry name" value="SOS response associated peptidase-like"/>
    <property type="match status" value="1"/>
</dbReference>
<evidence type="ECO:0000256" key="3">
    <source>
        <dbReference type="ARBA" id="ARBA00022763"/>
    </source>
</evidence>
<dbReference type="Proteomes" id="UP001515500">
    <property type="component" value="Chromosome 5"/>
</dbReference>
<dbReference type="PANTHER" id="PTHR13604">
    <property type="entry name" value="DC12-RELATED"/>
    <property type="match status" value="1"/>
</dbReference>
<dbReference type="InterPro" id="IPR003738">
    <property type="entry name" value="SRAP"/>
</dbReference>
<evidence type="ECO:0000313" key="10">
    <source>
        <dbReference type="RefSeq" id="XP_039126562.1"/>
    </source>
</evidence>
<evidence type="ECO:0000256" key="8">
    <source>
        <dbReference type="SAM" id="MobiDB-lite"/>
    </source>
</evidence>
<keyword evidence="3" id="KW-0227">DNA damage</keyword>
<organism evidence="9 10">
    <name type="scientific">Dioscorea cayennensis subsp. rotundata</name>
    <name type="common">White Guinea yam</name>
    <name type="synonym">Dioscorea rotundata</name>
    <dbReference type="NCBI Taxonomy" id="55577"/>
    <lineage>
        <taxon>Eukaryota</taxon>
        <taxon>Viridiplantae</taxon>
        <taxon>Streptophyta</taxon>
        <taxon>Embryophyta</taxon>
        <taxon>Tracheophyta</taxon>
        <taxon>Spermatophyta</taxon>
        <taxon>Magnoliopsida</taxon>
        <taxon>Liliopsida</taxon>
        <taxon>Dioscoreales</taxon>
        <taxon>Dioscoreaceae</taxon>
        <taxon>Dioscorea</taxon>
    </lineage>
</organism>
<dbReference type="PANTHER" id="PTHR13604:SF0">
    <property type="entry name" value="ABASIC SITE PROCESSING PROTEIN HMCES"/>
    <property type="match status" value="1"/>
</dbReference>
<dbReference type="GeneID" id="120262501"/>
<name>A0AB40BGW0_DIOCR</name>
<dbReference type="GO" id="GO:0016829">
    <property type="term" value="F:lyase activity"/>
    <property type="evidence" value="ECO:0007669"/>
    <property type="project" value="UniProtKB-KW"/>
</dbReference>
<dbReference type="GO" id="GO:0008233">
    <property type="term" value="F:peptidase activity"/>
    <property type="evidence" value="ECO:0007669"/>
    <property type="project" value="UniProtKB-KW"/>
</dbReference>
<keyword evidence="7" id="KW-0456">Lyase</keyword>
<reference evidence="10" key="1">
    <citation type="submission" date="2025-08" db="UniProtKB">
        <authorList>
            <consortium name="RefSeq"/>
        </authorList>
    </citation>
    <scope>IDENTIFICATION</scope>
</reference>
<keyword evidence="9" id="KW-1185">Reference proteome</keyword>
<protein>
    <submittedName>
        <fullName evidence="10">Abasic site processing protein HMCES</fullName>
    </submittedName>
</protein>
<comment type="similarity">
    <text evidence="1">Belongs to the SOS response-associated peptidase family.</text>
</comment>
<evidence type="ECO:0000256" key="4">
    <source>
        <dbReference type="ARBA" id="ARBA00022801"/>
    </source>
</evidence>
<keyword evidence="2" id="KW-0645">Protease</keyword>
<keyword evidence="4" id="KW-0378">Hydrolase</keyword>
<proteinExistence type="inferred from homology"/>
<feature type="compositionally biased region" description="Polar residues" evidence="8">
    <location>
        <begin position="351"/>
        <end position="366"/>
    </location>
</feature>
<dbReference type="SUPFAM" id="SSF143081">
    <property type="entry name" value="BB1717-like"/>
    <property type="match status" value="1"/>
</dbReference>
<evidence type="ECO:0000256" key="2">
    <source>
        <dbReference type="ARBA" id="ARBA00022670"/>
    </source>
</evidence>
<gene>
    <name evidence="10" type="primary">LOC120262501</name>
</gene>
<dbReference type="Pfam" id="PF02586">
    <property type="entry name" value="SRAP"/>
    <property type="match status" value="1"/>
</dbReference>
<dbReference type="GO" id="GO:0106300">
    <property type="term" value="P:protein-DNA covalent cross-linking repair"/>
    <property type="evidence" value="ECO:0007669"/>
    <property type="project" value="InterPro"/>
</dbReference>
<evidence type="ECO:0000313" key="9">
    <source>
        <dbReference type="Proteomes" id="UP001515500"/>
    </source>
</evidence>
<evidence type="ECO:0000256" key="6">
    <source>
        <dbReference type="ARBA" id="ARBA00023125"/>
    </source>
</evidence>
<keyword evidence="6" id="KW-0238">DNA-binding</keyword>
<keyword evidence="5" id="KW-0190">Covalent protein-DNA linkage</keyword>
<feature type="region of interest" description="Disordered" evidence="8">
    <location>
        <begin position="345"/>
        <end position="390"/>
    </location>
</feature>
<feature type="compositionally biased region" description="Polar residues" evidence="8">
    <location>
        <begin position="373"/>
        <end position="383"/>
    </location>
</feature>
<dbReference type="RefSeq" id="XP_039126562.1">
    <property type="nucleotide sequence ID" value="XM_039270628.1"/>
</dbReference>
<accession>A0AB40BGW0</accession>
<dbReference type="GO" id="GO:0003697">
    <property type="term" value="F:single-stranded DNA binding"/>
    <property type="evidence" value="ECO:0007669"/>
    <property type="project" value="InterPro"/>
</dbReference>
<evidence type="ECO:0000256" key="7">
    <source>
        <dbReference type="ARBA" id="ARBA00023239"/>
    </source>
</evidence>
<dbReference type="AlphaFoldDB" id="A0AB40BGW0"/>
<evidence type="ECO:0000256" key="1">
    <source>
        <dbReference type="ARBA" id="ARBA00008136"/>
    </source>
</evidence>
<sequence length="390" mass="44139">MCGRARCTLDPQQIGQACGFVPNSSVPTRQFDRYQPSYNVAPGAYLPVVVAARKDGESPVVIHCMKWGLVPSFTKKTEKPDHFRMFNARSESVKEKASFRRLMPNNRCLVAVEGFYEWKKDGSKKQPYYIHFKDHRPLIFAALYDSWQNSEGDILYTFTILTTHCSSALQWLHDRMPVILAGKGSIDKWLDNSMSKPETLWEPYEDSDLVWYPVTPAIGKTTFNGPECIKEIQLKPACENPLSKFFIKMTDDKCRSQPGCSDPYKESLPTEVKDELFDDKEREESAGSECRRAAASMPLKNEPVDTDTPMKLEFEEIATDPELNTENISNSFVKDGVFPVKKRELEDIGTDSGQTTEKVSNFTSNPVKKGRSNKNSGDKQATLLSYFGKS</sequence>
<dbReference type="GO" id="GO:0006508">
    <property type="term" value="P:proteolysis"/>
    <property type="evidence" value="ECO:0007669"/>
    <property type="project" value="UniProtKB-KW"/>
</dbReference>
<evidence type="ECO:0000256" key="5">
    <source>
        <dbReference type="ARBA" id="ARBA00023124"/>
    </source>
</evidence>